<accession>A0A076PUT0</accession>
<sequence>MAPMHPLLLAQKLQPPLIKTARSRLELILKGIGVKRDLEIKGASQHTGRARVVNNVLWGRQALADQDCQDRADVKALTGRGTLSRLRQKLDGIDAILKQMRDLSEKSKSVPGLSFYLVVHQKSTTGYVFLRWRQRMGSNRHLSFEEVEELASGLPSELRQWCMAASQRAVALNEEHQQTRGDIKRIRVSVDKAPVFLYPRSPISTL</sequence>
<dbReference type="HOGENOM" id="CLU_1536768_0_0_4"/>
<dbReference type="EMBL" id="CP006704">
    <property type="protein sequence ID" value="AIJ47087.1"/>
    <property type="molecule type" value="Genomic_DNA"/>
</dbReference>
<reference evidence="1 2" key="1">
    <citation type="journal article" date="2014" name="Genome Announc.">
        <title>Complete Genome Sequence of Polychlorinated Biphenyl Degrader Comamonas testosteroni TK102 (NBRC 109938).</title>
        <authorList>
            <person name="Fukuda K."/>
            <person name="Hosoyama A."/>
            <person name="Tsuchikane K."/>
            <person name="Ohji S."/>
            <person name="Yamazoe A."/>
            <person name="Fujita N."/>
            <person name="Shintani M."/>
            <person name="Kimbara K."/>
        </authorList>
    </citation>
    <scope>NUCLEOTIDE SEQUENCE [LARGE SCALE GENOMIC DNA]</scope>
    <source>
        <strain evidence="1">TK102</strain>
    </source>
</reference>
<evidence type="ECO:0000313" key="2">
    <source>
        <dbReference type="Proteomes" id="UP000028782"/>
    </source>
</evidence>
<dbReference type="Proteomes" id="UP000028782">
    <property type="component" value="Chromosome"/>
</dbReference>
<name>A0A076PUT0_COMTE</name>
<dbReference type="AlphaFoldDB" id="A0A076PUT0"/>
<protein>
    <submittedName>
        <fullName evidence="1">Uncharacterized protein</fullName>
    </submittedName>
</protein>
<organism evidence="1 2">
    <name type="scientific">Comamonas testosteroni TK102</name>
    <dbReference type="NCBI Taxonomy" id="1392005"/>
    <lineage>
        <taxon>Bacteria</taxon>
        <taxon>Pseudomonadati</taxon>
        <taxon>Pseudomonadota</taxon>
        <taxon>Betaproteobacteria</taxon>
        <taxon>Burkholderiales</taxon>
        <taxon>Comamonadaceae</taxon>
        <taxon>Comamonas</taxon>
    </lineage>
</organism>
<dbReference type="KEGG" id="ctes:O987_14870"/>
<dbReference type="RefSeq" id="WP_235214144.1">
    <property type="nucleotide sequence ID" value="NZ_CP006704.1"/>
</dbReference>
<gene>
    <name evidence="1" type="ORF">O987_14870</name>
</gene>
<evidence type="ECO:0000313" key="1">
    <source>
        <dbReference type="EMBL" id="AIJ47087.1"/>
    </source>
</evidence>
<proteinExistence type="predicted"/>